<name>A0ACA9L2L5_9GLOM</name>
<comment type="caution">
    <text evidence="1">The sequence shown here is derived from an EMBL/GenBank/DDBJ whole genome shotgun (WGS) entry which is preliminary data.</text>
</comment>
<proteinExistence type="predicted"/>
<gene>
    <name evidence="1" type="ORF">SPELUC_LOCUS3325</name>
</gene>
<dbReference type="EMBL" id="CAJVPW010002494">
    <property type="protein sequence ID" value="CAG8507679.1"/>
    <property type="molecule type" value="Genomic_DNA"/>
</dbReference>
<dbReference type="Proteomes" id="UP000789366">
    <property type="component" value="Unassembled WGS sequence"/>
</dbReference>
<protein>
    <submittedName>
        <fullName evidence="1">9728_t:CDS:1</fullName>
    </submittedName>
</protein>
<keyword evidence="2" id="KW-1185">Reference proteome</keyword>
<sequence length="276" mass="31573">QAPHLFLTNHYFKKPAIGAWICRILANIILVTVRTELLISSDERNLGFMDTDSSHHIFVAGSICAIWYREIIRLGLLPLSLEEEEENSLADKSNNCNTPILIRPSFVQLIIKLPSRYQFARCFFDFGCYILVFLKICTLPHHAEVVFGEPRTYDIILERKQLGGSLDATIILFALFSRNGSFVKALSCDFLRFCGKISFSMYLLHPIAMEWVNEYMPYIGIKAAEKESSAIEKGNFILDAVMMSYVATIALAWIYFKCVERPSMNLANYIAKRWLS</sequence>
<reference evidence="1" key="1">
    <citation type="submission" date="2021-06" db="EMBL/GenBank/DDBJ databases">
        <authorList>
            <person name="Kallberg Y."/>
            <person name="Tangrot J."/>
            <person name="Rosling A."/>
        </authorList>
    </citation>
    <scope>NUCLEOTIDE SEQUENCE</scope>
    <source>
        <strain evidence="1">28 12/20/2015</strain>
    </source>
</reference>
<feature type="non-terminal residue" evidence="1">
    <location>
        <position position="1"/>
    </location>
</feature>
<evidence type="ECO:0000313" key="2">
    <source>
        <dbReference type="Proteomes" id="UP000789366"/>
    </source>
</evidence>
<evidence type="ECO:0000313" key="1">
    <source>
        <dbReference type="EMBL" id="CAG8507679.1"/>
    </source>
</evidence>
<accession>A0ACA9L2L5</accession>
<organism evidence="1 2">
    <name type="scientific">Cetraspora pellucida</name>
    <dbReference type="NCBI Taxonomy" id="1433469"/>
    <lineage>
        <taxon>Eukaryota</taxon>
        <taxon>Fungi</taxon>
        <taxon>Fungi incertae sedis</taxon>
        <taxon>Mucoromycota</taxon>
        <taxon>Glomeromycotina</taxon>
        <taxon>Glomeromycetes</taxon>
        <taxon>Diversisporales</taxon>
        <taxon>Gigasporaceae</taxon>
        <taxon>Cetraspora</taxon>
    </lineage>
</organism>